<sequence length="485" mass="52413">MKIGRMAMSASGVVVLAVTMAGVALARNPHCSGGILYVTQGMKDKDKGDTESYGREMSKAVTELESCTSEDPADFEAMAYLGWAYAEVDSAAPAGRAFAAAIKGLTDKGDKKKADWATGNRNSYWARAFNEGINHIQTAQQAYGVFTKPPADEAETTMRNQAKQSYDQAVASLTRASLLKPGDAQTLRNLGSTYAFMGDFQKAQAVFEDGLKQVPNDTTLVAALKAVRVNRARGLVDEKKFDEAIEAFNDLIKSDPDNSDHYLSLGDAYFRRAQSKQGDARNPDFKAAGDGYARAGELKPTDADLPFNAGLAYQNANLWDKAEVQWRLALKLRPDDTEAMSALGAVLAEEHKYDEAIKTLHGAVTLKPQNKNLHRQLGSIYTKAGNNPKATEELMVYLAMQNGQPAADPAAAVKGAREGSAAAKALAGDGTPEQVISWTADQDAYDTWFYWAKKRAYTFNKVGQLVTKSDWSAADVSILTGGGKK</sequence>
<dbReference type="SUPFAM" id="SSF48452">
    <property type="entry name" value="TPR-like"/>
    <property type="match status" value="1"/>
</dbReference>
<dbReference type="InterPro" id="IPR019734">
    <property type="entry name" value="TPR_rpt"/>
</dbReference>
<dbReference type="PROSITE" id="PS50005">
    <property type="entry name" value="TPR"/>
    <property type="match status" value="3"/>
</dbReference>
<organism evidence="5 6">
    <name type="scientific">Eiseniibacteriota bacterium</name>
    <dbReference type="NCBI Taxonomy" id="2212470"/>
    <lineage>
        <taxon>Bacteria</taxon>
        <taxon>Candidatus Eiseniibacteriota</taxon>
    </lineage>
</organism>
<reference evidence="5 6" key="1">
    <citation type="journal article" date="2019" name="Nat. Microbiol.">
        <title>Mediterranean grassland soil C-N compound turnover is dependent on rainfall and depth, and is mediated by genomically divergent microorganisms.</title>
        <authorList>
            <person name="Diamond S."/>
            <person name="Andeer P.F."/>
            <person name="Li Z."/>
            <person name="Crits-Christoph A."/>
            <person name="Burstein D."/>
            <person name="Anantharaman K."/>
            <person name="Lane K.R."/>
            <person name="Thomas B.C."/>
            <person name="Pan C."/>
            <person name="Northen T.R."/>
            <person name="Banfield J.F."/>
        </authorList>
    </citation>
    <scope>NUCLEOTIDE SEQUENCE [LARGE SCALE GENOMIC DNA]</scope>
    <source>
        <strain evidence="5">WS_11</strain>
    </source>
</reference>
<keyword evidence="4" id="KW-0732">Signal</keyword>
<accession>A0A538U3B9</accession>
<comment type="caution">
    <text evidence="5">The sequence shown here is derived from an EMBL/GenBank/DDBJ whole genome shotgun (WGS) entry which is preliminary data.</text>
</comment>
<feature type="repeat" description="TPR" evidence="3">
    <location>
        <begin position="184"/>
        <end position="217"/>
    </location>
</feature>
<evidence type="ECO:0000256" key="4">
    <source>
        <dbReference type="SAM" id="SignalP"/>
    </source>
</evidence>
<dbReference type="Pfam" id="PF14559">
    <property type="entry name" value="TPR_19"/>
    <property type="match status" value="2"/>
</dbReference>
<evidence type="ECO:0000256" key="3">
    <source>
        <dbReference type="PROSITE-ProRule" id="PRU00339"/>
    </source>
</evidence>
<dbReference type="AlphaFoldDB" id="A0A538U3B9"/>
<dbReference type="Pfam" id="PF13432">
    <property type="entry name" value="TPR_16"/>
    <property type="match status" value="1"/>
</dbReference>
<dbReference type="Proteomes" id="UP000319771">
    <property type="component" value="Unassembled WGS sequence"/>
</dbReference>
<keyword evidence="1" id="KW-0677">Repeat</keyword>
<protein>
    <submittedName>
        <fullName evidence="5">Tetratricopeptide repeat protein</fullName>
    </submittedName>
</protein>
<dbReference type="InterPro" id="IPR011990">
    <property type="entry name" value="TPR-like_helical_dom_sf"/>
</dbReference>
<dbReference type="EMBL" id="VBPB01000229">
    <property type="protein sequence ID" value="TMQ70388.1"/>
    <property type="molecule type" value="Genomic_DNA"/>
</dbReference>
<gene>
    <name evidence="5" type="ORF">E6K81_12735</name>
</gene>
<feature type="repeat" description="TPR" evidence="3">
    <location>
        <begin position="337"/>
        <end position="370"/>
    </location>
</feature>
<feature type="repeat" description="TPR" evidence="3">
    <location>
        <begin position="225"/>
        <end position="258"/>
    </location>
</feature>
<dbReference type="PANTHER" id="PTHR44186:SF1">
    <property type="entry name" value="BARDET-BIEDL SYNDROME 4 PROTEIN"/>
    <property type="match status" value="1"/>
</dbReference>
<feature type="chain" id="PRO_5021741411" evidence="4">
    <location>
        <begin position="27"/>
        <end position="485"/>
    </location>
</feature>
<dbReference type="Gene3D" id="1.25.40.10">
    <property type="entry name" value="Tetratricopeptide repeat domain"/>
    <property type="match status" value="3"/>
</dbReference>
<keyword evidence="2 3" id="KW-0802">TPR repeat</keyword>
<evidence type="ECO:0000313" key="6">
    <source>
        <dbReference type="Proteomes" id="UP000319771"/>
    </source>
</evidence>
<evidence type="ECO:0000256" key="2">
    <source>
        <dbReference type="ARBA" id="ARBA00022803"/>
    </source>
</evidence>
<evidence type="ECO:0000256" key="1">
    <source>
        <dbReference type="ARBA" id="ARBA00022737"/>
    </source>
</evidence>
<evidence type="ECO:0000313" key="5">
    <source>
        <dbReference type="EMBL" id="TMQ70388.1"/>
    </source>
</evidence>
<proteinExistence type="predicted"/>
<feature type="signal peptide" evidence="4">
    <location>
        <begin position="1"/>
        <end position="26"/>
    </location>
</feature>
<dbReference type="SMART" id="SM00028">
    <property type="entry name" value="TPR"/>
    <property type="match status" value="4"/>
</dbReference>
<dbReference type="PANTHER" id="PTHR44186">
    <property type="match status" value="1"/>
</dbReference>
<name>A0A538U3B9_UNCEI</name>